<sequence length="132" mass="14152">MHALARLALLSALISPALAVLPASAQDIAAGERSWNKCRACHQIGEGAKNLVGPQLNGLIGRHSGSVEGYSYSAANKSSGITWDEAVFAEYIKDPKAKIPGTKMIFPGIKNDKEILDLTAFLKQYDKDGKKL</sequence>
<accession>A0A0N1N1I1</accession>
<dbReference type="Pfam" id="PF00034">
    <property type="entry name" value="Cytochrom_C"/>
    <property type="match status" value="1"/>
</dbReference>
<evidence type="ECO:0000256" key="5">
    <source>
        <dbReference type="ARBA" id="ARBA00023004"/>
    </source>
</evidence>
<keyword evidence="7" id="KW-0732">Signal</keyword>
<keyword evidence="5 6" id="KW-0408">Iron</keyword>
<dbReference type="PROSITE" id="PS51007">
    <property type="entry name" value="CYTC"/>
    <property type="match status" value="1"/>
</dbReference>
<evidence type="ECO:0000256" key="2">
    <source>
        <dbReference type="ARBA" id="ARBA00022617"/>
    </source>
</evidence>
<keyword evidence="4" id="KW-0249">Electron transport</keyword>
<dbReference type="PRINTS" id="PR00604">
    <property type="entry name" value="CYTCHRMECIAB"/>
</dbReference>
<dbReference type="EMBL" id="LGSZ01000048">
    <property type="protein sequence ID" value="KPH79540.1"/>
    <property type="molecule type" value="Genomic_DNA"/>
</dbReference>
<dbReference type="InterPro" id="IPR009056">
    <property type="entry name" value="Cyt_c-like_dom"/>
</dbReference>
<evidence type="ECO:0000256" key="7">
    <source>
        <dbReference type="SAM" id="SignalP"/>
    </source>
</evidence>
<dbReference type="InterPro" id="IPR036909">
    <property type="entry name" value="Cyt_c-like_dom_sf"/>
</dbReference>
<organism evidence="9 10">
    <name type="scientific">Bosea vaviloviae</name>
    <dbReference type="NCBI Taxonomy" id="1526658"/>
    <lineage>
        <taxon>Bacteria</taxon>
        <taxon>Pseudomonadati</taxon>
        <taxon>Pseudomonadota</taxon>
        <taxon>Alphaproteobacteria</taxon>
        <taxon>Hyphomicrobiales</taxon>
        <taxon>Boseaceae</taxon>
        <taxon>Bosea</taxon>
    </lineage>
</organism>
<keyword evidence="10" id="KW-1185">Reference proteome</keyword>
<keyword evidence="3 6" id="KW-0479">Metal-binding</keyword>
<dbReference type="PANTHER" id="PTHR11961">
    <property type="entry name" value="CYTOCHROME C"/>
    <property type="match status" value="1"/>
</dbReference>
<name>A0A0N1N1I1_9HYPH</name>
<feature type="chain" id="PRO_5005878510" description="Cytochrome c domain-containing protein" evidence="7">
    <location>
        <begin position="20"/>
        <end position="132"/>
    </location>
</feature>
<dbReference type="AlphaFoldDB" id="A0A0N1N1I1"/>
<feature type="signal peptide" evidence="7">
    <location>
        <begin position="1"/>
        <end position="19"/>
    </location>
</feature>
<evidence type="ECO:0000313" key="9">
    <source>
        <dbReference type="EMBL" id="KPH79540.1"/>
    </source>
</evidence>
<dbReference type="InterPro" id="IPR002327">
    <property type="entry name" value="Cyt_c_1A/1B"/>
</dbReference>
<dbReference type="GO" id="GO:0046872">
    <property type="term" value="F:metal ion binding"/>
    <property type="evidence" value="ECO:0007669"/>
    <property type="project" value="UniProtKB-KW"/>
</dbReference>
<gene>
    <name evidence="9" type="ORF">AE618_16735</name>
</gene>
<evidence type="ECO:0000256" key="6">
    <source>
        <dbReference type="PROSITE-ProRule" id="PRU00433"/>
    </source>
</evidence>
<dbReference type="GO" id="GO:0020037">
    <property type="term" value="F:heme binding"/>
    <property type="evidence" value="ECO:0007669"/>
    <property type="project" value="InterPro"/>
</dbReference>
<feature type="domain" description="Cytochrome c" evidence="8">
    <location>
        <begin position="26"/>
        <end position="126"/>
    </location>
</feature>
<keyword evidence="1" id="KW-0813">Transport</keyword>
<dbReference type="PATRIC" id="fig|1526658.3.peg.93"/>
<dbReference type="Gene3D" id="1.10.760.10">
    <property type="entry name" value="Cytochrome c-like domain"/>
    <property type="match status" value="1"/>
</dbReference>
<evidence type="ECO:0000259" key="8">
    <source>
        <dbReference type="PROSITE" id="PS51007"/>
    </source>
</evidence>
<evidence type="ECO:0000256" key="3">
    <source>
        <dbReference type="ARBA" id="ARBA00022723"/>
    </source>
</evidence>
<dbReference type="SUPFAM" id="SSF46626">
    <property type="entry name" value="Cytochrome c"/>
    <property type="match status" value="1"/>
</dbReference>
<proteinExistence type="predicted"/>
<dbReference type="RefSeq" id="WP_054210203.1">
    <property type="nucleotide sequence ID" value="NZ_LGSZ01000048.1"/>
</dbReference>
<evidence type="ECO:0000313" key="10">
    <source>
        <dbReference type="Proteomes" id="UP000037822"/>
    </source>
</evidence>
<dbReference type="Proteomes" id="UP000037822">
    <property type="component" value="Unassembled WGS sequence"/>
</dbReference>
<keyword evidence="2 6" id="KW-0349">Heme</keyword>
<protein>
    <recommendedName>
        <fullName evidence="8">Cytochrome c domain-containing protein</fullName>
    </recommendedName>
</protein>
<evidence type="ECO:0000256" key="1">
    <source>
        <dbReference type="ARBA" id="ARBA00022448"/>
    </source>
</evidence>
<comment type="caution">
    <text evidence="9">The sequence shown here is derived from an EMBL/GenBank/DDBJ whole genome shotgun (WGS) entry which is preliminary data.</text>
</comment>
<reference evidence="9 10" key="1">
    <citation type="submission" date="2015-07" db="EMBL/GenBank/DDBJ databases">
        <title>Whole genome sequencing of Bosea vaviloviae isolated from cave pool.</title>
        <authorList>
            <person name="Tan N.E.H."/>
            <person name="Lee Y.P."/>
            <person name="Gan H.M."/>
            <person name="Barton H."/>
            <person name="Savka M.A."/>
        </authorList>
    </citation>
    <scope>NUCLEOTIDE SEQUENCE [LARGE SCALE GENOMIC DNA]</scope>
    <source>
        <strain evidence="9 10">SD260</strain>
    </source>
</reference>
<dbReference type="GO" id="GO:0009055">
    <property type="term" value="F:electron transfer activity"/>
    <property type="evidence" value="ECO:0007669"/>
    <property type="project" value="InterPro"/>
</dbReference>
<dbReference type="OrthoDB" id="9805828at2"/>
<evidence type="ECO:0000256" key="4">
    <source>
        <dbReference type="ARBA" id="ARBA00022982"/>
    </source>
</evidence>